<dbReference type="RefSeq" id="WP_151533063.1">
    <property type="nucleotide sequence ID" value="NZ_WBOS01000001.1"/>
</dbReference>
<feature type="chain" id="PRO_5038929827" description="ABC transporter periplasmic binding protein yphF" evidence="1">
    <location>
        <begin position="25"/>
        <end position="237"/>
    </location>
</feature>
<evidence type="ECO:0000313" key="3">
    <source>
        <dbReference type="Proteomes" id="UP000481030"/>
    </source>
</evidence>
<evidence type="ECO:0000256" key="1">
    <source>
        <dbReference type="SAM" id="SignalP"/>
    </source>
</evidence>
<keyword evidence="3" id="KW-1185">Reference proteome</keyword>
<reference evidence="2 3" key="1">
    <citation type="journal article" date="2016" name="Antonie Van Leeuwenhoek">
        <title>Bacillus depressus sp. nov., isolated from soil of a sunflower field.</title>
        <authorList>
            <person name="Wei X."/>
            <person name="Xin D."/>
            <person name="Xin Y."/>
            <person name="Zhang H."/>
            <person name="Wang T."/>
            <person name="Zhang J."/>
        </authorList>
    </citation>
    <scope>NUCLEOTIDE SEQUENCE [LARGE SCALE GENOMIC DNA]</scope>
    <source>
        <strain evidence="2 3">BZ1</strain>
    </source>
</reference>
<dbReference type="AlphaFoldDB" id="A0A6L3V9G9"/>
<evidence type="ECO:0000313" key="2">
    <source>
        <dbReference type="EMBL" id="KAB2338331.1"/>
    </source>
</evidence>
<accession>A0A6L3V9G9</accession>
<protein>
    <recommendedName>
        <fullName evidence="4">ABC transporter periplasmic binding protein yphF</fullName>
    </recommendedName>
</protein>
<name>A0A6L3V9G9_9BACI</name>
<dbReference type="EMBL" id="WBOS01000001">
    <property type="protein sequence ID" value="KAB2338331.1"/>
    <property type="molecule type" value="Genomic_DNA"/>
</dbReference>
<dbReference type="PROSITE" id="PS51257">
    <property type="entry name" value="PROKAR_LIPOPROTEIN"/>
    <property type="match status" value="1"/>
</dbReference>
<keyword evidence="1" id="KW-0732">Signal</keyword>
<gene>
    <name evidence="2" type="ORF">F7731_01840</name>
</gene>
<feature type="signal peptide" evidence="1">
    <location>
        <begin position="1"/>
        <end position="24"/>
    </location>
</feature>
<evidence type="ECO:0008006" key="4">
    <source>
        <dbReference type="Google" id="ProtNLM"/>
    </source>
</evidence>
<dbReference type="OrthoDB" id="2449131at2"/>
<proteinExistence type="predicted"/>
<sequence length="237" mass="27064">MKKRMQLLVSLLLIISILSGCMYPQENLAQNKIPYEDQIKMVQTAVNSYKEANGGLLPIKTKDETTPIYQKYPIDFKKLVPQYLAEPPGNAFESGGIFQYVLIDAETEPIVKIFDLRMAETIRDIKLRIKTQKYPPYKEQLAANVFTLDFKKLGYKDDPVALSPYSGRNLSFIITGEAEVYVDYTGDLHEAIQKQDVKYNEGDDIRGILVDDSSFVPAYSLPYTIDEKTRNPIFLEK</sequence>
<comment type="caution">
    <text evidence="2">The sequence shown here is derived from an EMBL/GenBank/DDBJ whole genome shotgun (WGS) entry which is preliminary data.</text>
</comment>
<organism evidence="2 3">
    <name type="scientific">Cytobacillus depressus</name>
    <dbReference type="NCBI Taxonomy" id="1602942"/>
    <lineage>
        <taxon>Bacteria</taxon>
        <taxon>Bacillati</taxon>
        <taxon>Bacillota</taxon>
        <taxon>Bacilli</taxon>
        <taxon>Bacillales</taxon>
        <taxon>Bacillaceae</taxon>
        <taxon>Cytobacillus</taxon>
    </lineage>
</organism>
<dbReference type="Proteomes" id="UP000481030">
    <property type="component" value="Unassembled WGS sequence"/>
</dbReference>